<dbReference type="EMBL" id="JAULSV010000001">
    <property type="protein sequence ID" value="KAK0657924.1"/>
    <property type="molecule type" value="Genomic_DNA"/>
</dbReference>
<dbReference type="AlphaFoldDB" id="A0AA39YSQ9"/>
<protein>
    <submittedName>
        <fullName evidence="2">Uncharacterized protein</fullName>
    </submittedName>
</protein>
<reference evidence="2" key="1">
    <citation type="submission" date="2023-06" db="EMBL/GenBank/DDBJ databases">
        <title>Genome-scale phylogeny and comparative genomics of the fungal order Sordariales.</title>
        <authorList>
            <consortium name="Lawrence Berkeley National Laboratory"/>
            <person name="Hensen N."/>
            <person name="Bonometti L."/>
            <person name="Westerberg I."/>
            <person name="Brannstrom I.O."/>
            <person name="Guillou S."/>
            <person name="Cros-Aarteil S."/>
            <person name="Calhoun S."/>
            <person name="Haridas S."/>
            <person name="Kuo A."/>
            <person name="Mondo S."/>
            <person name="Pangilinan J."/>
            <person name="Riley R."/>
            <person name="Labutti K."/>
            <person name="Andreopoulos B."/>
            <person name="Lipzen A."/>
            <person name="Chen C."/>
            <person name="Yanf M."/>
            <person name="Daum C."/>
            <person name="Ng V."/>
            <person name="Clum A."/>
            <person name="Steindorff A."/>
            <person name="Ohm R."/>
            <person name="Martin F."/>
            <person name="Silar P."/>
            <person name="Natvig D."/>
            <person name="Lalanne C."/>
            <person name="Gautier V."/>
            <person name="Ament-Velasquez S.L."/>
            <person name="Kruys A."/>
            <person name="Hutchinson M.I."/>
            <person name="Powell A.J."/>
            <person name="Barry K."/>
            <person name="Miller A.N."/>
            <person name="Grigoriev I.V."/>
            <person name="Debuchy R."/>
            <person name="Gladieux P."/>
            <person name="Thoren M.H."/>
            <person name="Johannesson H."/>
        </authorList>
    </citation>
    <scope>NUCLEOTIDE SEQUENCE</scope>
    <source>
        <strain evidence="2">SMH2532-1</strain>
    </source>
</reference>
<evidence type="ECO:0000256" key="1">
    <source>
        <dbReference type="SAM" id="MobiDB-lite"/>
    </source>
</evidence>
<organism evidence="2 3">
    <name type="scientific">Cercophora newfieldiana</name>
    <dbReference type="NCBI Taxonomy" id="92897"/>
    <lineage>
        <taxon>Eukaryota</taxon>
        <taxon>Fungi</taxon>
        <taxon>Dikarya</taxon>
        <taxon>Ascomycota</taxon>
        <taxon>Pezizomycotina</taxon>
        <taxon>Sordariomycetes</taxon>
        <taxon>Sordariomycetidae</taxon>
        <taxon>Sordariales</taxon>
        <taxon>Lasiosphaeriaceae</taxon>
        <taxon>Cercophora</taxon>
    </lineage>
</organism>
<keyword evidence="3" id="KW-1185">Reference proteome</keyword>
<proteinExistence type="predicted"/>
<feature type="region of interest" description="Disordered" evidence="1">
    <location>
        <begin position="141"/>
        <end position="174"/>
    </location>
</feature>
<gene>
    <name evidence="2" type="ORF">B0T16DRAFT_425958</name>
</gene>
<comment type="caution">
    <text evidence="2">The sequence shown here is derived from an EMBL/GenBank/DDBJ whole genome shotgun (WGS) entry which is preliminary data.</text>
</comment>
<sequence>MPTLTAIDTSVTDSRITLTFSHRATAQLYAKHLESEDRRNPSSFPGSYRRAPRFNPKSKEVSVALPPFITWFITCRLPDDEDSITFTFDDADEGNALRWAEGMVVFERVPAPAANSGHGAGYDDHDHDGLKQLHVRRLWNAERLQKSKSSTSRTTTKSPRSPPPRNNPSPRQRQ</sequence>
<feature type="compositionally biased region" description="Low complexity" evidence="1">
    <location>
        <begin position="147"/>
        <end position="159"/>
    </location>
</feature>
<name>A0AA39YSQ9_9PEZI</name>
<evidence type="ECO:0000313" key="2">
    <source>
        <dbReference type="EMBL" id="KAK0657924.1"/>
    </source>
</evidence>
<dbReference type="Proteomes" id="UP001174936">
    <property type="component" value="Unassembled WGS sequence"/>
</dbReference>
<accession>A0AA39YSQ9</accession>
<evidence type="ECO:0000313" key="3">
    <source>
        <dbReference type="Proteomes" id="UP001174936"/>
    </source>
</evidence>